<feature type="domain" description="OmpA-like" evidence="6">
    <location>
        <begin position="47"/>
        <end position="164"/>
    </location>
</feature>
<dbReference type="GO" id="GO:0009279">
    <property type="term" value="C:cell outer membrane"/>
    <property type="evidence" value="ECO:0007669"/>
    <property type="project" value="UniProtKB-SubCell"/>
</dbReference>
<dbReference type="RefSeq" id="WP_213361762.1">
    <property type="nucleotide sequence ID" value="NZ_BSFM01000007.1"/>
</dbReference>
<keyword evidence="3 5" id="KW-0472">Membrane</keyword>
<protein>
    <submittedName>
        <fullName evidence="7">Membrane protein</fullName>
    </submittedName>
</protein>
<dbReference type="PANTHER" id="PTHR30329:SF21">
    <property type="entry name" value="LIPOPROTEIN YIAD-RELATED"/>
    <property type="match status" value="1"/>
</dbReference>
<dbReference type="InterPro" id="IPR019207">
    <property type="entry name" value="DUF2092"/>
</dbReference>
<reference evidence="7" key="2">
    <citation type="submission" date="2023-01" db="EMBL/GenBank/DDBJ databases">
        <authorList>
            <person name="Sun Q."/>
            <person name="Evtushenko L."/>
        </authorList>
    </citation>
    <scope>NUCLEOTIDE SEQUENCE</scope>
    <source>
        <strain evidence="7">VKM B-2789</strain>
    </source>
</reference>
<keyword evidence="2" id="KW-0732">Signal</keyword>
<reference evidence="7" key="1">
    <citation type="journal article" date="2014" name="Int. J. Syst. Evol. Microbiol.">
        <title>Complete genome sequence of Corynebacterium casei LMG S-19264T (=DSM 44701T), isolated from a smear-ripened cheese.</title>
        <authorList>
            <consortium name="US DOE Joint Genome Institute (JGI-PGF)"/>
            <person name="Walter F."/>
            <person name="Albersmeier A."/>
            <person name="Kalinowski J."/>
            <person name="Ruckert C."/>
        </authorList>
    </citation>
    <scope>NUCLEOTIDE SEQUENCE</scope>
    <source>
        <strain evidence="7">VKM B-2789</strain>
    </source>
</reference>
<proteinExistence type="predicted"/>
<dbReference type="SUPFAM" id="SSF103088">
    <property type="entry name" value="OmpA-like"/>
    <property type="match status" value="1"/>
</dbReference>
<dbReference type="InterPro" id="IPR029046">
    <property type="entry name" value="LolA/LolB/LppX"/>
</dbReference>
<evidence type="ECO:0000256" key="1">
    <source>
        <dbReference type="ARBA" id="ARBA00004442"/>
    </source>
</evidence>
<evidence type="ECO:0000256" key="2">
    <source>
        <dbReference type="ARBA" id="ARBA00022729"/>
    </source>
</evidence>
<dbReference type="Pfam" id="PF09865">
    <property type="entry name" value="DUF2092"/>
    <property type="match status" value="1"/>
</dbReference>
<gene>
    <name evidence="7" type="ORF">GCM10017653_15480</name>
</gene>
<dbReference type="PANTHER" id="PTHR30329">
    <property type="entry name" value="STATOR ELEMENT OF FLAGELLAR MOTOR COMPLEX"/>
    <property type="match status" value="1"/>
</dbReference>
<keyword evidence="4" id="KW-0998">Cell outer membrane</keyword>
<dbReference type="InterPro" id="IPR050330">
    <property type="entry name" value="Bact_OuterMem_StrucFunc"/>
</dbReference>
<sequence length="399" mass="43820">MSNFRPNLRSKILTSAAIAAVIYFGMNLPSQSQDGVAYSKEAMEQALATKNAYDLYGIRFEFDKSMIQADTMPLLDDIAATLKQFPTWRLRITGHTDATGDAAHNDVLSKDRALAIKQALVERGIDAARIETFGIGQRSPAASNDTAEGKALNRRVELLRLESDVEGSEAAKMLRAMSDYLAAQKSISFGFDTSFEIVTKEHQKLQLASSGTIDVSRPDKLRATRLGGFAETEISFDGSKFTVLGKNSNKYIQVDMSGTLDTLIAILKNKYDSPLPIADLLSSDTYNELIADVIDAKDLGSGIIGGTECDHLAFRTKDVDWQIWIAQGQARYPCQYVITSKNIEQAPQFAIQITNWKSGDKVFAGDFSFANTTDAVRLEPGQVAELKELPENFIMGAKQ</sequence>
<accession>A0A9W6JX26</accession>
<dbReference type="InterPro" id="IPR006664">
    <property type="entry name" value="OMP_bac"/>
</dbReference>
<comment type="subcellular location">
    <subcellularLocation>
        <location evidence="1">Cell outer membrane</location>
    </subcellularLocation>
</comment>
<evidence type="ECO:0000259" key="6">
    <source>
        <dbReference type="PROSITE" id="PS51123"/>
    </source>
</evidence>
<dbReference type="Gene3D" id="3.30.1330.60">
    <property type="entry name" value="OmpA-like domain"/>
    <property type="match status" value="1"/>
</dbReference>
<dbReference type="PRINTS" id="PR01021">
    <property type="entry name" value="OMPADOMAIN"/>
</dbReference>
<dbReference type="InterPro" id="IPR036737">
    <property type="entry name" value="OmpA-like_sf"/>
</dbReference>
<organism evidence="7 8">
    <name type="scientific">Ancylobacter defluvii</name>
    <dbReference type="NCBI Taxonomy" id="1282440"/>
    <lineage>
        <taxon>Bacteria</taxon>
        <taxon>Pseudomonadati</taxon>
        <taxon>Pseudomonadota</taxon>
        <taxon>Alphaproteobacteria</taxon>
        <taxon>Hyphomicrobiales</taxon>
        <taxon>Xanthobacteraceae</taxon>
        <taxon>Ancylobacter</taxon>
    </lineage>
</organism>
<dbReference type="InterPro" id="IPR006665">
    <property type="entry name" value="OmpA-like"/>
</dbReference>
<keyword evidence="8" id="KW-1185">Reference proteome</keyword>
<dbReference type="CDD" id="cd07185">
    <property type="entry name" value="OmpA_C-like"/>
    <property type="match status" value="1"/>
</dbReference>
<dbReference type="Pfam" id="PF00691">
    <property type="entry name" value="OmpA"/>
    <property type="match status" value="1"/>
</dbReference>
<dbReference type="EMBL" id="BSFM01000007">
    <property type="protein sequence ID" value="GLK83479.1"/>
    <property type="molecule type" value="Genomic_DNA"/>
</dbReference>
<evidence type="ECO:0000256" key="4">
    <source>
        <dbReference type="ARBA" id="ARBA00023237"/>
    </source>
</evidence>
<name>A0A9W6JX26_9HYPH</name>
<evidence type="ECO:0000256" key="5">
    <source>
        <dbReference type="PROSITE-ProRule" id="PRU00473"/>
    </source>
</evidence>
<dbReference type="AlphaFoldDB" id="A0A9W6JX26"/>
<dbReference type="PROSITE" id="PS51123">
    <property type="entry name" value="OMPA_2"/>
    <property type="match status" value="1"/>
</dbReference>
<evidence type="ECO:0000256" key="3">
    <source>
        <dbReference type="ARBA" id="ARBA00023136"/>
    </source>
</evidence>
<dbReference type="SUPFAM" id="SSF89392">
    <property type="entry name" value="Prokaryotic lipoproteins and lipoprotein localization factors"/>
    <property type="match status" value="1"/>
</dbReference>
<dbReference type="Proteomes" id="UP001143330">
    <property type="component" value="Unassembled WGS sequence"/>
</dbReference>
<evidence type="ECO:0000313" key="8">
    <source>
        <dbReference type="Proteomes" id="UP001143330"/>
    </source>
</evidence>
<evidence type="ECO:0000313" key="7">
    <source>
        <dbReference type="EMBL" id="GLK83479.1"/>
    </source>
</evidence>
<comment type="caution">
    <text evidence="7">The sequence shown here is derived from an EMBL/GenBank/DDBJ whole genome shotgun (WGS) entry which is preliminary data.</text>
</comment>